<accession>A0A2S3ZMP3</accession>
<evidence type="ECO:0000313" key="3">
    <source>
        <dbReference type="Proteomes" id="UP000237340"/>
    </source>
</evidence>
<reference evidence="2 3" key="1">
    <citation type="submission" date="2018-01" db="EMBL/GenBank/DDBJ databases">
        <title>Cryobacterium sp. nov., from glaciers in China.</title>
        <authorList>
            <person name="Liu Q."/>
            <person name="Xin Y.-H."/>
        </authorList>
    </citation>
    <scope>NUCLEOTIDE SEQUENCE [LARGE SCALE GENOMIC DNA]</scope>
    <source>
        <strain evidence="2 3">TMN-42</strain>
    </source>
</reference>
<sequence length="121" mass="13227">MWAATDALSPTTDDGTVSCTGTRALQPSRSPDTRNVQRRRASEGGSIMTQDSDGLWPHDPEALDDNRVVDDLEIPADEELLPDAEDIAPTDVETTDEWGDDADNRLVDLGDDIDDDESVDR</sequence>
<comment type="caution">
    <text evidence="2">The sequence shown here is derived from an EMBL/GenBank/DDBJ whole genome shotgun (WGS) entry which is preliminary data.</text>
</comment>
<evidence type="ECO:0000313" key="2">
    <source>
        <dbReference type="EMBL" id="POH70189.1"/>
    </source>
</evidence>
<dbReference type="EMBL" id="PPXD01000001">
    <property type="protein sequence ID" value="POH70189.1"/>
    <property type="molecule type" value="Genomic_DNA"/>
</dbReference>
<dbReference type="Proteomes" id="UP000237340">
    <property type="component" value="Unassembled WGS sequence"/>
</dbReference>
<evidence type="ECO:0000256" key="1">
    <source>
        <dbReference type="SAM" id="MobiDB-lite"/>
    </source>
</evidence>
<feature type="region of interest" description="Disordered" evidence="1">
    <location>
        <begin position="1"/>
        <end position="121"/>
    </location>
</feature>
<keyword evidence="3" id="KW-1185">Reference proteome</keyword>
<dbReference type="AlphaFoldDB" id="A0A2S3ZMP3"/>
<proteinExistence type="predicted"/>
<organism evidence="2 3">
    <name type="scientific">Cryobacterium zongtaii</name>
    <dbReference type="NCBI Taxonomy" id="1259217"/>
    <lineage>
        <taxon>Bacteria</taxon>
        <taxon>Bacillati</taxon>
        <taxon>Actinomycetota</taxon>
        <taxon>Actinomycetes</taxon>
        <taxon>Micrococcales</taxon>
        <taxon>Microbacteriaceae</taxon>
        <taxon>Cryobacterium</taxon>
    </lineage>
</organism>
<gene>
    <name evidence="2" type="ORF">C3B61_00805</name>
</gene>
<feature type="compositionally biased region" description="Basic and acidic residues" evidence="1">
    <location>
        <begin position="56"/>
        <end position="70"/>
    </location>
</feature>
<feature type="compositionally biased region" description="Acidic residues" evidence="1">
    <location>
        <begin position="71"/>
        <end position="101"/>
    </location>
</feature>
<feature type="compositionally biased region" description="Acidic residues" evidence="1">
    <location>
        <begin position="109"/>
        <end position="121"/>
    </location>
</feature>
<feature type="compositionally biased region" description="Polar residues" evidence="1">
    <location>
        <begin position="8"/>
        <end position="34"/>
    </location>
</feature>
<protein>
    <submittedName>
        <fullName evidence="2">Uncharacterized protein</fullName>
    </submittedName>
</protein>
<name>A0A2S3ZMP3_9MICO</name>